<dbReference type="Proteomes" id="UP000596427">
    <property type="component" value="Chromosome"/>
</dbReference>
<dbReference type="EMBL" id="CP063362">
    <property type="protein sequence ID" value="QRG06159.1"/>
    <property type="molecule type" value="Genomic_DNA"/>
</dbReference>
<keyword evidence="3" id="KW-1185">Reference proteome</keyword>
<dbReference type="AlphaFoldDB" id="A0A974SIG2"/>
<dbReference type="KEGG" id="xdi:EZH22_24775"/>
<reference evidence="2 3" key="1">
    <citation type="submission" date="2020-10" db="EMBL/GenBank/DDBJ databases">
        <title>Degradation of 1,4-Dioxane by Xanthobacter sp. YN2, via a Novel Group-2 Soluble Di-Iron Monooxygenase.</title>
        <authorList>
            <person name="Ma F."/>
            <person name="Wang Y."/>
            <person name="Yang J."/>
            <person name="Guo H."/>
            <person name="Su D."/>
            <person name="Yu L."/>
        </authorList>
    </citation>
    <scope>NUCLEOTIDE SEQUENCE [LARGE SCALE GENOMIC DNA]</scope>
    <source>
        <strain evidence="2 3">YN2</strain>
    </source>
</reference>
<dbReference type="RefSeq" id="WP_203193041.1">
    <property type="nucleotide sequence ID" value="NZ_CP063362.1"/>
</dbReference>
<gene>
    <name evidence="2" type="ORF">EZH22_24775</name>
</gene>
<keyword evidence="1" id="KW-0812">Transmembrane</keyword>
<accession>A0A974SIG2</accession>
<evidence type="ECO:0000256" key="1">
    <source>
        <dbReference type="SAM" id="Phobius"/>
    </source>
</evidence>
<sequence>MNTGITSLAKLTEVAEVYPFAGYEPLFSIIALVFFVVFIAKQISMDKAMHEEMLDHTSEAIATPAE</sequence>
<proteinExistence type="predicted"/>
<keyword evidence="1" id="KW-0472">Membrane</keyword>
<evidence type="ECO:0000313" key="2">
    <source>
        <dbReference type="EMBL" id="QRG06159.1"/>
    </source>
</evidence>
<feature type="transmembrane region" description="Helical" evidence="1">
    <location>
        <begin position="20"/>
        <end position="40"/>
    </location>
</feature>
<evidence type="ECO:0000313" key="3">
    <source>
        <dbReference type="Proteomes" id="UP000596427"/>
    </source>
</evidence>
<name>A0A974SIG2_9HYPH</name>
<keyword evidence="1" id="KW-1133">Transmembrane helix</keyword>
<protein>
    <submittedName>
        <fullName evidence="2">Uncharacterized protein</fullName>
    </submittedName>
</protein>
<organism evidence="2 3">
    <name type="scientific">Xanthobacter dioxanivorans</name>
    <dbReference type="NCBI Taxonomy" id="2528964"/>
    <lineage>
        <taxon>Bacteria</taxon>
        <taxon>Pseudomonadati</taxon>
        <taxon>Pseudomonadota</taxon>
        <taxon>Alphaproteobacteria</taxon>
        <taxon>Hyphomicrobiales</taxon>
        <taxon>Xanthobacteraceae</taxon>
        <taxon>Xanthobacter</taxon>
    </lineage>
</organism>